<keyword evidence="2" id="KW-1185">Reference proteome</keyword>
<organism evidence="1 2">
    <name type="scientific">Aspergillus puulaauensis</name>
    <dbReference type="NCBI Taxonomy" id="1220207"/>
    <lineage>
        <taxon>Eukaryota</taxon>
        <taxon>Fungi</taxon>
        <taxon>Dikarya</taxon>
        <taxon>Ascomycota</taxon>
        <taxon>Pezizomycotina</taxon>
        <taxon>Eurotiomycetes</taxon>
        <taxon>Eurotiomycetidae</taxon>
        <taxon>Eurotiales</taxon>
        <taxon>Aspergillaceae</taxon>
        <taxon>Aspergillus</taxon>
    </lineage>
</organism>
<evidence type="ECO:0000313" key="1">
    <source>
        <dbReference type="EMBL" id="BCS26011.1"/>
    </source>
</evidence>
<dbReference type="GeneID" id="64976016"/>
<protein>
    <submittedName>
        <fullName evidence="1">Uncharacterized protein</fullName>
    </submittedName>
</protein>
<evidence type="ECO:0000313" key="2">
    <source>
        <dbReference type="Proteomes" id="UP000654913"/>
    </source>
</evidence>
<reference evidence="1" key="2">
    <citation type="submission" date="2021-02" db="EMBL/GenBank/DDBJ databases">
        <title>Aspergillus puulaauensis MK2 genome sequence.</title>
        <authorList>
            <person name="Futagami T."/>
            <person name="Mori K."/>
            <person name="Kadooka C."/>
            <person name="Tanaka T."/>
        </authorList>
    </citation>
    <scope>NUCLEOTIDE SEQUENCE</scope>
    <source>
        <strain evidence="1">MK2</strain>
    </source>
</reference>
<name>A0A7R7XQT1_9EURO</name>
<dbReference type="KEGG" id="apuu:APUU_50722A"/>
<dbReference type="EMBL" id="AP024447">
    <property type="protein sequence ID" value="BCS26011.1"/>
    <property type="molecule type" value="Genomic_DNA"/>
</dbReference>
<gene>
    <name evidence="1" type="ORF">APUU_50722A</name>
</gene>
<dbReference type="AlphaFoldDB" id="A0A7R7XQT1"/>
<sequence>MSDSEDSDASDWQEVRHYSDHLGHPVVLEQYVEPDNLPDPDHIIPIQVYSLVPLDADHEVLRQYLLQTFYTEEVLPLFEIYSYCPPDAFACIEHNRREIAHRKQQHRLGASDPPLLIPQFYGHYHRAPAGRCILLRSHSYRLGDTNDEDRLAETGEGPDLLFFNRSFSTTRSHVDDGQRVFSERRRPGDELYLEAFELSIERVRDQTRTGQIIMTDIVSNASGFVGGSLKYAMDVDEGAPPDSTPAPEQHIRHQLDQQFTAGGFALDPAFLISQNAGGVTVTNTPDGAEPDLQYPVYVPFLSHLRGPAAISLLESTSRLLTAALVSHFPAQKTLTLKFYIPETNNWAAILPAHRNALGQETTNDFPIGALHTFPPNNNETPVTHRVSPQLRPDALNTAQRQLAHPYRVFAVVLDRANFVTEAGVYFYMADPDTSQRDPAISGPDTEVWRSAGMREVTRRLAMLAVEEAQSH</sequence>
<reference evidence="1" key="1">
    <citation type="submission" date="2021-01" db="EMBL/GenBank/DDBJ databases">
        <authorList>
            <consortium name="Aspergillus puulaauensis MK2 genome sequencing consortium"/>
            <person name="Kazuki M."/>
            <person name="Futagami T."/>
        </authorList>
    </citation>
    <scope>NUCLEOTIDE SEQUENCE</scope>
    <source>
        <strain evidence="1">MK2</strain>
    </source>
</reference>
<proteinExistence type="predicted"/>
<accession>A0A7R7XQT1</accession>
<dbReference type="OrthoDB" id="4276722at2759"/>
<dbReference type="RefSeq" id="XP_041558205.1">
    <property type="nucleotide sequence ID" value="XM_041705750.1"/>
</dbReference>
<dbReference type="Proteomes" id="UP000654913">
    <property type="component" value="Chromosome 5"/>
</dbReference>